<name>A0A3E2XKS9_9FIRM</name>
<sequence length="395" mass="43255">MKPLTGVKIVDFTQAHAGSAATMLLSDFGAEVIKIERKGVGDLARYWEPIENGQSGYYVYLNRGKKSVSINASTPEGREILFRLIKEADVVCENFKYGSMERMGLSYETIKKVNPSIIYASLNGFGQYGIMKNAIGLDLQLQAMSGMMDRTGFAEGTPVKAGAALGDHVSGLYLALAINLALIHRKATGEGQMIDIAILDALFSILESAQVCSDMTGSVPERSGNGVPFFAPYDAYATKDGYVVIGVLTQKQWEKLCHALKAEHLLEKYPNDTVRWEKAQELKTDLEQILQEKTKIQAEALLNEAGVVAGAVRTPKEAMVFTPIVERNMVATVQDERLGTIQMPGTVIKMDKTPGGFTKSAPTLGEHTKYYLQQIGYSEAEIQNLLERGIVEGRV</sequence>
<dbReference type="EMBL" id="QVFD01000009">
    <property type="protein sequence ID" value="RGC46302.1"/>
    <property type="molecule type" value="Genomic_DNA"/>
</dbReference>
<evidence type="ECO:0000313" key="2">
    <source>
        <dbReference type="EMBL" id="RGC46302.1"/>
    </source>
</evidence>
<evidence type="ECO:0000256" key="1">
    <source>
        <dbReference type="ARBA" id="ARBA00022679"/>
    </source>
</evidence>
<gene>
    <name evidence="2" type="ORF">DW747_10440</name>
</gene>
<accession>A0A3E2XKS9</accession>
<dbReference type="InterPro" id="IPR003673">
    <property type="entry name" value="CoA-Trfase_fam_III"/>
</dbReference>
<dbReference type="InterPro" id="IPR044855">
    <property type="entry name" value="CoA-Trfase_III_dom3_sf"/>
</dbReference>
<dbReference type="Gene3D" id="3.30.1540.10">
    <property type="entry name" value="formyl-coa transferase, domain 3"/>
    <property type="match status" value="1"/>
</dbReference>
<protein>
    <submittedName>
        <fullName evidence="2">CoA transferase</fullName>
    </submittedName>
</protein>
<keyword evidence="3" id="KW-1185">Reference proteome</keyword>
<dbReference type="Proteomes" id="UP000261231">
    <property type="component" value="Unassembled WGS sequence"/>
</dbReference>
<dbReference type="GO" id="GO:0008410">
    <property type="term" value="F:CoA-transferase activity"/>
    <property type="evidence" value="ECO:0007669"/>
    <property type="project" value="TreeGrafter"/>
</dbReference>
<dbReference type="Gene3D" id="3.40.50.10540">
    <property type="entry name" value="Crotonobetainyl-coa:carnitine coa-transferase, domain 1"/>
    <property type="match status" value="1"/>
</dbReference>
<organism evidence="2 3">
    <name type="scientific">Coprococcus catus</name>
    <dbReference type="NCBI Taxonomy" id="116085"/>
    <lineage>
        <taxon>Bacteria</taxon>
        <taxon>Bacillati</taxon>
        <taxon>Bacillota</taxon>
        <taxon>Clostridia</taxon>
        <taxon>Lachnospirales</taxon>
        <taxon>Lachnospiraceae</taxon>
        <taxon>Coprococcus</taxon>
    </lineage>
</organism>
<keyword evidence="1 2" id="KW-0808">Transferase</keyword>
<dbReference type="PANTHER" id="PTHR48207">
    <property type="entry name" value="SUCCINATE--HYDROXYMETHYLGLUTARATE COA-TRANSFERASE"/>
    <property type="match status" value="1"/>
</dbReference>
<dbReference type="OrthoDB" id="9797653at2"/>
<dbReference type="InterPro" id="IPR050483">
    <property type="entry name" value="CoA-transferase_III_domain"/>
</dbReference>
<dbReference type="InterPro" id="IPR023606">
    <property type="entry name" value="CoA-Trfase_III_dom_1_sf"/>
</dbReference>
<dbReference type="RefSeq" id="WP_117540445.1">
    <property type="nucleotide sequence ID" value="NZ_QVFD01000009.1"/>
</dbReference>
<evidence type="ECO:0000313" key="3">
    <source>
        <dbReference type="Proteomes" id="UP000261231"/>
    </source>
</evidence>
<proteinExistence type="predicted"/>
<dbReference type="AlphaFoldDB" id="A0A3E2XKS9"/>
<dbReference type="SUPFAM" id="SSF89796">
    <property type="entry name" value="CoA-transferase family III (CaiB/BaiF)"/>
    <property type="match status" value="1"/>
</dbReference>
<reference evidence="2 3" key="1">
    <citation type="submission" date="2018-08" db="EMBL/GenBank/DDBJ databases">
        <title>A genome reference for cultivated species of the human gut microbiota.</title>
        <authorList>
            <person name="Zou Y."/>
            <person name="Xue W."/>
            <person name="Luo G."/>
        </authorList>
    </citation>
    <scope>NUCLEOTIDE SEQUENCE [LARGE SCALE GENOMIC DNA]</scope>
    <source>
        <strain evidence="2 3">AM28-39</strain>
    </source>
</reference>
<comment type="caution">
    <text evidence="2">The sequence shown here is derived from an EMBL/GenBank/DDBJ whole genome shotgun (WGS) entry which is preliminary data.</text>
</comment>
<dbReference type="Pfam" id="PF02515">
    <property type="entry name" value="CoA_transf_3"/>
    <property type="match status" value="1"/>
</dbReference>
<dbReference type="PANTHER" id="PTHR48207:SF3">
    <property type="entry name" value="SUCCINATE--HYDROXYMETHYLGLUTARATE COA-TRANSFERASE"/>
    <property type="match status" value="1"/>
</dbReference>